<dbReference type="Pfam" id="PF02878">
    <property type="entry name" value="PGM_PMM_I"/>
    <property type="match status" value="1"/>
</dbReference>
<proteinExistence type="inferred from homology"/>
<dbReference type="Gene3D" id="3.40.120.10">
    <property type="entry name" value="Alpha-D-Glucose-1,6-Bisphosphate, subunit A, domain 3"/>
    <property type="match status" value="1"/>
</dbReference>
<keyword evidence="4" id="KW-1185">Reference proteome</keyword>
<reference evidence="4" key="1">
    <citation type="journal article" date="2019" name="Int. J. Syst. Evol. Microbiol.">
        <title>The Global Catalogue of Microorganisms (GCM) 10K type strain sequencing project: providing services to taxonomists for standard genome sequencing and annotation.</title>
        <authorList>
            <consortium name="The Broad Institute Genomics Platform"/>
            <consortium name="The Broad Institute Genome Sequencing Center for Infectious Disease"/>
            <person name="Wu L."/>
            <person name="Ma J."/>
        </authorList>
    </citation>
    <scope>NUCLEOTIDE SEQUENCE [LARGE SCALE GENOMIC DNA]</scope>
    <source>
        <strain evidence="4">CCUG 60022</strain>
    </source>
</reference>
<dbReference type="Proteomes" id="UP001597032">
    <property type="component" value="Unassembled WGS sequence"/>
</dbReference>
<evidence type="ECO:0000259" key="2">
    <source>
        <dbReference type="Pfam" id="PF02878"/>
    </source>
</evidence>
<evidence type="ECO:0000313" key="4">
    <source>
        <dbReference type="Proteomes" id="UP001597032"/>
    </source>
</evidence>
<evidence type="ECO:0000313" key="3">
    <source>
        <dbReference type="EMBL" id="MFD0760943.1"/>
    </source>
</evidence>
<evidence type="ECO:0000256" key="1">
    <source>
        <dbReference type="ARBA" id="ARBA00010231"/>
    </source>
</evidence>
<accession>A0ABW2Z275</accession>
<dbReference type="InterPro" id="IPR016055">
    <property type="entry name" value="A-D-PHexomutase_a/b/a-I/II/III"/>
</dbReference>
<protein>
    <submittedName>
        <fullName evidence="3">Phosphoglucosamine mutase</fullName>
    </submittedName>
</protein>
<feature type="domain" description="Alpha-D-phosphohexomutase alpha/beta/alpha" evidence="2">
    <location>
        <begin position="8"/>
        <end position="72"/>
    </location>
</feature>
<feature type="non-terminal residue" evidence="3">
    <location>
        <position position="74"/>
    </location>
</feature>
<dbReference type="EMBL" id="JBHTIC010000004">
    <property type="protein sequence ID" value="MFD0760943.1"/>
    <property type="molecule type" value="Genomic_DNA"/>
</dbReference>
<gene>
    <name evidence="3" type="ORF">ACFQZW_02490</name>
</gene>
<name>A0ABW2Z275_9FLAO</name>
<comment type="similarity">
    <text evidence="1">Belongs to the phosphohexose mutase family.</text>
</comment>
<organism evidence="3 4">
    <name type="scientific">Lutibacter aestuarii</name>
    <dbReference type="NCBI Taxonomy" id="861111"/>
    <lineage>
        <taxon>Bacteria</taxon>
        <taxon>Pseudomonadati</taxon>
        <taxon>Bacteroidota</taxon>
        <taxon>Flavobacteriia</taxon>
        <taxon>Flavobacteriales</taxon>
        <taxon>Flavobacteriaceae</taxon>
        <taxon>Lutibacter</taxon>
    </lineage>
</organism>
<sequence>MTLIKSISGIRGTIGGEVSTNLTPLDAVKFAAAYGMWLKKQTNKEVLTVVLGRDARISGKMISSLVGNTLVGLG</sequence>
<dbReference type="InterPro" id="IPR005844">
    <property type="entry name" value="A-D-PHexomutase_a/b/a-I"/>
</dbReference>
<comment type="caution">
    <text evidence="3">The sequence shown here is derived from an EMBL/GenBank/DDBJ whole genome shotgun (WGS) entry which is preliminary data.</text>
</comment>
<dbReference type="SUPFAM" id="SSF53738">
    <property type="entry name" value="Phosphoglucomutase, first 3 domains"/>
    <property type="match status" value="1"/>
</dbReference>